<organism evidence="2 3">
    <name type="scientific">Lutibacter aestuarii</name>
    <dbReference type="NCBI Taxonomy" id="861111"/>
    <lineage>
        <taxon>Bacteria</taxon>
        <taxon>Pseudomonadati</taxon>
        <taxon>Bacteroidota</taxon>
        <taxon>Flavobacteriia</taxon>
        <taxon>Flavobacteriales</taxon>
        <taxon>Flavobacteriaceae</taxon>
        <taxon>Lutibacter</taxon>
    </lineage>
</organism>
<accession>A0ABW2Z403</accession>
<feature type="chain" id="PRO_5045811207" description="THAP4-like heme-binding beta-barrel domain-containing protein" evidence="1">
    <location>
        <begin position="20"/>
        <end position="174"/>
    </location>
</feature>
<name>A0ABW2Z403_9FLAO</name>
<evidence type="ECO:0008006" key="4">
    <source>
        <dbReference type="Google" id="ProtNLM"/>
    </source>
</evidence>
<sequence>MKKLTILVFLSLSTFYSFSQDNSLHKLQFLIGDWKGTGSGFGNSTSEITASYNFIMNNKYIEVTHESNFKPTEQNPKGEHHIDKGFISFDTSRNKLVYRQFNNEGYVNQYILNEELSTDDIFIFETELIENFVPGGKARLTIEKISVSEIKTIFDVSFPNKEYSCFGTNSLIKQ</sequence>
<dbReference type="EMBL" id="JBHTIC010000006">
    <property type="protein sequence ID" value="MFD0761543.1"/>
    <property type="molecule type" value="Genomic_DNA"/>
</dbReference>
<keyword evidence="3" id="KW-1185">Reference proteome</keyword>
<reference evidence="3" key="1">
    <citation type="journal article" date="2019" name="Int. J. Syst. Evol. Microbiol.">
        <title>The Global Catalogue of Microorganisms (GCM) 10K type strain sequencing project: providing services to taxonomists for standard genome sequencing and annotation.</title>
        <authorList>
            <consortium name="The Broad Institute Genomics Platform"/>
            <consortium name="The Broad Institute Genome Sequencing Center for Infectious Disease"/>
            <person name="Wu L."/>
            <person name="Ma J."/>
        </authorList>
    </citation>
    <scope>NUCLEOTIDE SEQUENCE [LARGE SCALE GENOMIC DNA]</scope>
    <source>
        <strain evidence="3">CCUG 60022</strain>
    </source>
</reference>
<gene>
    <name evidence="2" type="ORF">ACFQZW_05570</name>
</gene>
<feature type="signal peptide" evidence="1">
    <location>
        <begin position="1"/>
        <end position="19"/>
    </location>
</feature>
<protein>
    <recommendedName>
        <fullName evidence="4">THAP4-like heme-binding beta-barrel domain-containing protein</fullName>
    </recommendedName>
</protein>
<proteinExistence type="predicted"/>
<evidence type="ECO:0000313" key="3">
    <source>
        <dbReference type="Proteomes" id="UP001597032"/>
    </source>
</evidence>
<dbReference type="Proteomes" id="UP001597032">
    <property type="component" value="Unassembled WGS sequence"/>
</dbReference>
<comment type="caution">
    <text evidence="2">The sequence shown here is derived from an EMBL/GenBank/DDBJ whole genome shotgun (WGS) entry which is preliminary data.</text>
</comment>
<keyword evidence="1" id="KW-0732">Signal</keyword>
<evidence type="ECO:0000313" key="2">
    <source>
        <dbReference type="EMBL" id="MFD0761543.1"/>
    </source>
</evidence>
<evidence type="ECO:0000256" key="1">
    <source>
        <dbReference type="SAM" id="SignalP"/>
    </source>
</evidence>
<dbReference type="RefSeq" id="WP_386781681.1">
    <property type="nucleotide sequence ID" value="NZ_JBHTIC010000006.1"/>
</dbReference>